<dbReference type="OrthoDB" id="288630at2759"/>
<proteinExistence type="predicted"/>
<dbReference type="EMBL" id="CAJJDN010000127">
    <property type="protein sequence ID" value="CAD8120615.1"/>
    <property type="molecule type" value="Genomic_DNA"/>
</dbReference>
<protein>
    <submittedName>
        <fullName evidence="1">Uncharacterized protein</fullName>
    </submittedName>
</protein>
<sequence>MKSLSHIQKQSQIKQQFKEIQNFRNINLNFLYKYDKTSRIIIKFSFSNQVSYFKIGTENIYYQSELQSNFKNTAGQPGQLTGKVLNDLRFSHFGLNDNSSRNTFMTQNKWKHIIHNNKNILINQIRLLVQICIILIDHIISHLSKIEKIQYYNHRPLNGQPNFQINSKSTI</sequence>
<accession>A0A8S1QZE2</accession>
<name>A0A8S1QZE2_9CILI</name>
<gene>
    <name evidence="1" type="ORF">PSON_ATCC_30995.1.T1270074</name>
</gene>
<dbReference type="AlphaFoldDB" id="A0A8S1QZE2"/>
<evidence type="ECO:0000313" key="2">
    <source>
        <dbReference type="Proteomes" id="UP000692954"/>
    </source>
</evidence>
<reference evidence="1" key="1">
    <citation type="submission" date="2021-01" db="EMBL/GenBank/DDBJ databases">
        <authorList>
            <consortium name="Genoscope - CEA"/>
            <person name="William W."/>
        </authorList>
    </citation>
    <scope>NUCLEOTIDE SEQUENCE</scope>
</reference>
<organism evidence="1 2">
    <name type="scientific">Paramecium sonneborni</name>
    <dbReference type="NCBI Taxonomy" id="65129"/>
    <lineage>
        <taxon>Eukaryota</taxon>
        <taxon>Sar</taxon>
        <taxon>Alveolata</taxon>
        <taxon>Ciliophora</taxon>
        <taxon>Intramacronucleata</taxon>
        <taxon>Oligohymenophorea</taxon>
        <taxon>Peniculida</taxon>
        <taxon>Parameciidae</taxon>
        <taxon>Paramecium</taxon>
    </lineage>
</organism>
<comment type="caution">
    <text evidence="1">The sequence shown here is derived from an EMBL/GenBank/DDBJ whole genome shotgun (WGS) entry which is preliminary data.</text>
</comment>
<evidence type="ECO:0000313" key="1">
    <source>
        <dbReference type="EMBL" id="CAD8120615.1"/>
    </source>
</evidence>
<keyword evidence="2" id="KW-1185">Reference proteome</keyword>
<dbReference type="Proteomes" id="UP000692954">
    <property type="component" value="Unassembled WGS sequence"/>
</dbReference>